<keyword evidence="6" id="KW-1185">Reference proteome</keyword>
<dbReference type="Proteomes" id="UP001642260">
    <property type="component" value="Unassembled WGS sequence"/>
</dbReference>
<keyword evidence="4" id="KW-0812">Transmembrane</keyword>
<feature type="coiled-coil region" evidence="3">
    <location>
        <begin position="79"/>
        <end position="120"/>
    </location>
</feature>
<evidence type="ECO:0000256" key="3">
    <source>
        <dbReference type="SAM" id="Coils"/>
    </source>
</evidence>
<evidence type="ECO:0000313" key="6">
    <source>
        <dbReference type="Proteomes" id="UP001642260"/>
    </source>
</evidence>
<dbReference type="AlphaFoldDB" id="A0ABC8ISS8"/>
<sequence>METMKRAEIDTTAPFKTVKEAVALFGERVLANQVYSNHLKVASPILSLSLSLCLTFYFYLFRDYGKKQMEDPAKIEMELEETKHNLKRAKEESMQVMNSLSCLKEELERTRQELQKLRVVPEEPVKTMDDTVFKTKFEVLVPQVDDGGPISSTTQRLRSMSEKRYVRFANPTMGNDDNGPVVGMFLGRHPSMRKKEKMTKTKKKSLIPLFIGGIFSKKKVLQ</sequence>
<evidence type="ECO:0008006" key="7">
    <source>
        <dbReference type="Google" id="ProtNLM"/>
    </source>
</evidence>
<accession>A0ABC8ISS8</accession>
<evidence type="ECO:0000256" key="4">
    <source>
        <dbReference type="SAM" id="Phobius"/>
    </source>
</evidence>
<protein>
    <recommendedName>
        <fullName evidence="7">WEB family protein</fullName>
    </recommendedName>
</protein>
<evidence type="ECO:0000313" key="5">
    <source>
        <dbReference type="EMBL" id="CAH8284827.1"/>
    </source>
</evidence>
<dbReference type="EMBL" id="CAKOAT010023337">
    <property type="protein sequence ID" value="CAH8284827.1"/>
    <property type="molecule type" value="Genomic_DNA"/>
</dbReference>
<keyword evidence="4" id="KW-1133">Transmembrane helix</keyword>
<reference evidence="5 6" key="1">
    <citation type="submission" date="2022-03" db="EMBL/GenBank/DDBJ databases">
        <authorList>
            <person name="Macdonald S."/>
            <person name="Ahmed S."/>
            <person name="Newling K."/>
        </authorList>
    </citation>
    <scope>NUCLEOTIDE SEQUENCE [LARGE SCALE GENOMIC DNA]</scope>
</reference>
<comment type="caution">
    <text evidence="5">The sequence shown here is derived from an EMBL/GenBank/DDBJ whole genome shotgun (WGS) entry which is preliminary data.</text>
</comment>
<keyword evidence="4" id="KW-0472">Membrane</keyword>
<gene>
    <name evidence="5" type="ORF">ERUC_LOCUS820</name>
</gene>
<evidence type="ECO:0000256" key="1">
    <source>
        <dbReference type="ARBA" id="ARBA00005485"/>
    </source>
</evidence>
<keyword evidence="2 3" id="KW-0175">Coiled coil</keyword>
<organism evidence="5 6">
    <name type="scientific">Eruca vesicaria subsp. sativa</name>
    <name type="common">Garden rocket</name>
    <name type="synonym">Eruca sativa</name>
    <dbReference type="NCBI Taxonomy" id="29727"/>
    <lineage>
        <taxon>Eukaryota</taxon>
        <taxon>Viridiplantae</taxon>
        <taxon>Streptophyta</taxon>
        <taxon>Embryophyta</taxon>
        <taxon>Tracheophyta</taxon>
        <taxon>Spermatophyta</taxon>
        <taxon>Magnoliopsida</taxon>
        <taxon>eudicotyledons</taxon>
        <taxon>Gunneridae</taxon>
        <taxon>Pentapetalae</taxon>
        <taxon>rosids</taxon>
        <taxon>malvids</taxon>
        <taxon>Brassicales</taxon>
        <taxon>Brassicaceae</taxon>
        <taxon>Brassiceae</taxon>
        <taxon>Eruca</taxon>
    </lineage>
</organism>
<comment type="similarity">
    <text evidence="1">Belongs to the WEB family.</text>
</comment>
<feature type="transmembrane region" description="Helical" evidence="4">
    <location>
        <begin position="41"/>
        <end position="60"/>
    </location>
</feature>
<name>A0ABC8ISS8_ERUVS</name>
<proteinExistence type="inferred from homology"/>
<evidence type="ECO:0000256" key="2">
    <source>
        <dbReference type="ARBA" id="ARBA00023054"/>
    </source>
</evidence>
<dbReference type="PANTHER" id="PTHR32054">
    <property type="entry name" value="HEAVY CHAIN, PUTATIVE, EXPRESSED-RELATED-RELATED"/>
    <property type="match status" value="1"/>
</dbReference>
<dbReference type="PANTHER" id="PTHR32054:SF9">
    <property type="entry name" value="OS04G0116200 PROTEIN"/>
    <property type="match status" value="1"/>
</dbReference>